<reference evidence="2 3" key="1">
    <citation type="submission" date="2018-09" db="EMBL/GenBank/DDBJ databases">
        <title>Novel species of Cryobacterium.</title>
        <authorList>
            <person name="Liu Q."/>
            <person name="Xin Y.-H."/>
        </authorList>
    </citation>
    <scope>NUCLEOTIDE SEQUENCE [LARGE SCALE GENOMIC DNA]</scope>
    <source>
        <strain evidence="2 3">Hh39</strain>
    </source>
</reference>
<evidence type="ECO:0000313" key="3">
    <source>
        <dbReference type="Proteomes" id="UP000272015"/>
    </source>
</evidence>
<dbReference type="Proteomes" id="UP000272015">
    <property type="component" value="Unassembled WGS sequence"/>
</dbReference>
<name>A0A3A5MNU0_9MICO</name>
<keyword evidence="3" id="KW-1185">Reference proteome</keyword>
<sequence>MQLERAKQFGLDDLGADASSDAGGVGEDQVSGRGADVIEHGAQAVTDELGGFAAVGLNEAFENGNVTTEMCRTCRIPPMIASA</sequence>
<evidence type="ECO:0000256" key="1">
    <source>
        <dbReference type="SAM" id="MobiDB-lite"/>
    </source>
</evidence>
<comment type="caution">
    <text evidence="2">The sequence shown here is derived from an EMBL/GenBank/DDBJ whole genome shotgun (WGS) entry which is preliminary data.</text>
</comment>
<organism evidence="2 3">
    <name type="scientific">Cryobacterium melibiosiphilum</name>
    <dbReference type="NCBI Taxonomy" id="995039"/>
    <lineage>
        <taxon>Bacteria</taxon>
        <taxon>Bacillati</taxon>
        <taxon>Actinomycetota</taxon>
        <taxon>Actinomycetes</taxon>
        <taxon>Micrococcales</taxon>
        <taxon>Microbacteriaceae</taxon>
        <taxon>Cryobacterium</taxon>
    </lineage>
</organism>
<accession>A0A3A5MNU0</accession>
<feature type="region of interest" description="Disordered" evidence="1">
    <location>
        <begin position="1"/>
        <end position="31"/>
    </location>
</feature>
<proteinExistence type="predicted"/>
<dbReference type="AlphaFoldDB" id="A0A3A5MNU0"/>
<protein>
    <submittedName>
        <fullName evidence="2">Uncharacterized protein</fullName>
    </submittedName>
</protein>
<dbReference type="EMBL" id="QZVS01000040">
    <property type="protein sequence ID" value="RJT91770.1"/>
    <property type="molecule type" value="Genomic_DNA"/>
</dbReference>
<gene>
    <name evidence="2" type="ORF">D6T64_01195</name>
</gene>
<feature type="compositionally biased region" description="Low complexity" evidence="1">
    <location>
        <begin position="11"/>
        <end position="22"/>
    </location>
</feature>
<evidence type="ECO:0000313" key="2">
    <source>
        <dbReference type="EMBL" id="RJT91770.1"/>
    </source>
</evidence>